<gene>
    <name evidence="4" type="ORF">FD21_GL000114</name>
</gene>
<evidence type="ECO:0000256" key="2">
    <source>
        <dbReference type="PIRSR" id="PIRSR613078-2"/>
    </source>
</evidence>
<comment type="caution">
    <text evidence="4">The sequence shown here is derived from an EMBL/GenBank/DDBJ whole genome shotgun (WGS) entry which is preliminary data.</text>
</comment>
<dbReference type="RefSeq" id="WP_034995484.1">
    <property type="nucleotide sequence ID" value="NZ_AYYX01000010.1"/>
</dbReference>
<name>A0A0R2CMW6_9LACO</name>
<evidence type="ECO:0000256" key="3">
    <source>
        <dbReference type="PIRSR" id="PIRSR613078-3"/>
    </source>
</evidence>
<feature type="binding site" evidence="2">
    <location>
        <position position="59"/>
    </location>
    <ligand>
        <name>substrate</name>
    </ligand>
</feature>
<feature type="active site" description="Tele-phosphohistidine intermediate" evidence="1">
    <location>
        <position position="9"/>
    </location>
</feature>
<evidence type="ECO:0000256" key="1">
    <source>
        <dbReference type="PIRSR" id="PIRSR613078-1"/>
    </source>
</evidence>
<dbReference type="CDD" id="cd07067">
    <property type="entry name" value="HP_PGM_like"/>
    <property type="match status" value="1"/>
</dbReference>
<dbReference type="eggNOG" id="COG0406">
    <property type="taxonomic scope" value="Bacteria"/>
</dbReference>
<dbReference type="PATRIC" id="fig|1133569.4.peg.114"/>
<dbReference type="GO" id="GO:0016791">
    <property type="term" value="F:phosphatase activity"/>
    <property type="evidence" value="ECO:0007669"/>
    <property type="project" value="TreeGrafter"/>
</dbReference>
<feature type="binding site" evidence="2">
    <location>
        <begin position="8"/>
        <end position="15"/>
    </location>
    <ligand>
        <name>substrate</name>
    </ligand>
</feature>
<protein>
    <submittedName>
        <fullName evidence="4">Phosphoglycerate mutase</fullName>
    </submittedName>
</protein>
<dbReference type="Pfam" id="PF00300">
    <property type="entry name" value="His_Phos_1"/>
    <property type="match status" value="1"/>
</dbReference>
<keyword evidence="5" id="KW-1185">Reference proteome</keyword>
<dbReference type="PANTHER" id="PTHR48100">
    <property type="entry name" value="BROAD-SPECIFICITY PHOSPHATASE YOR283W-RELATED"/>
    <property type="match status" value="1"/>
</dbReference>
<dbReference type="InterPro" id="IPR013078">
    <property type="entry name" value="His_Pase_superF_clade-1"/>
</dbReference>
<dbReference type="InterPro" id="IPR050275">
    <property type="entry name" value="PGM_Phosphatase"/>
</dbReference>
<feature type="site" description="Transition state stabilizer" evidence="3">
    <location>
        <position position="157"/>
    </location>
</feature>
<feature type="active site" description="Proton donor/acceptor" evidence="1">
    <location>
        <position position="85"/>
    </location>
</feature>
<dbReference type="InterPro" id="IPR029033">
    <property type="entry name" value="His_PPase_superfam"/>
</dbReference>
<dbReference type="STRING" id="1133569.FD21_GL000114"/>
<sequence length="219" mass="24714">MTKLFFVRHGKTQWNLEGRYQGAHGDSPLLPASYQEISQLVSYLRQFNFAAIYTSPIKRARTTAKEIARQLPQTLPVQPLAGLREFDLGKMEGMKFADVAKLYPTELTAFRHHADQYQAKNVEGESFSELFQRMTPTIKQIVATHPKTTDNVVIVSHGAALCAEIRHLLGYSLDQIRAQGGLANTSTTILETKDGQTYHCVAWNKTDYLKRKLTESDIV</sequence>
<accession>A0A0R2CMW6</accession>
<dbReference type="AlphaFoldDB" id="A0A0R2CMW6"/>
<organism evidence="4 5">
    <name type="scientific">Liquorilactobacillus vini DSM 20605</name>
    <dbReference type="NCBI Taxonomy" id="1133569"/>
    <lineage>
        <taxon>Bacteria</taxon>
        <taxon>Bacillati</taxon>
        <taxon>Bacillota</taxon>
        <taxon>Bacilli</taxon>
        <taxon>Lactobacillales</taxon>
        <taxon>Lactobacillaceae</taxon>
        <taxon>Liquorilactobacillus</taxon>
    </lineage>
</organism>
<dbReference type="SMART" id="SM00855">
    <property type="entry name" value="PGAM"/>
    <property type="match status" value="1"/>
</dbReference>
<dbReference type="EMBL" id="AYYX01000010">
    <property type="protein sequence ID" value="KRM89187.1"/>
    <property type="molecule type" value="Genomic_DNA"/>
</dbReference>
<evidence type="ECO:0000313" key="5">
    <source>
        <dbReference type="Proteomes" id="UP000051576"/>
    </source>
</evidence>
<evidence type="ECO:0000313" key="4">
    <source>
        <dbReference type="EMBL" id="KRM89187.1"/>
    </source>
</evidence>
<dbReference type="SUPFAM" id="SSF53254">
    <property type="entry name" value="Phosphoglycerate mutase-like"/>
    <property type="match status" value="1"/>
</dbReference>
<proteinExistence type="predicted"/>
<dbReference type="GO" id="GO:0005737">
    <property type="term" value="C:cytoplasm"/>
    <property type="evidence" value="ECO:0007669"/>
    <property type="project" value="TreeGrafter"/>
</dbReference>
<dbReference type="Gene3D" id="3.40.50.1240">
    <property type="entry name" value="Phosphoglycerate mutase-like"/>
    <property type="match status" value="1"/>
</dbReference>
<reference evidence="4 5" key="1">
    <citation type="journal article" date="2015" name="Genome Announc.">
        <title>Expanding the biotechnology potential of lactobacilli through comparative genomics of 213 strains and associated genera.</title>
        <authorList>
            <person name="Sun Z."/>
            <person name="Harris H.M."/>
            <person name="McCann A."/>
            <person name="Guo C."/>
            <person name="Argimon S."/>
            <person name="Zhang W."/>
            <person name="Yang X."/>
            <person name="Jeffery I.B."/>
            <person name="Cooney J.C."/>
            <person name="Kagawa T.F."/>
            <person name="Liu W."/>
            <person name="Song Y."/>
            <person name="Salvetti E."/>
            <person name="Wrobel A."/>
            <person name="Rasinkangas P."/>
            <person name="Parkhill J."/>
            <person name="Rea M.C."/>
            <person name="O'Sullivan O."/>
            <person name="Ritari J."/>
            <person name="Douillard F.P."/>
            <person name="Paul Ross R."/>
            <person name="Yang R."/>
            <person name="Briner A.E."/>
            <person name="Felis G.E."/>
            <person name="de Vos W.M."/>
            <person name="Barrangou R."/>
            <person name="Klaenhammer T.R."/>
            <person name="Caufield P.W."/>
            <person name="Cui Y."/>
            <person name="Zhang H."/>
            <person name="O'Toole P.W."/>
        </authorList>
    </citation>
    <scope>NUCLEOTIDE SEQUENCE [LARGE SCALE GENOMIC DNA]</scope>
    <source>
        <strain evidence="4 5">DSM 20605</strain>
    </source>
</reference>
<dbReference type="PANTHER" id="PTHR48100:SF1">
    <property type="entry name" value="HISTIDINE PHOSPHATASE FAMILY PROTEIN-RELATED"/>
    <property type="match status" value="1"/>
</dbReference>
<dbReference type="Proteomes" id="UP000051576">
    <property type="component" value="Unassembled WGS sequence"/>
</dbReference>